<protein>
    <submittedName>
        <fullName evidence="8">Methyl-accepting chemotaxis protein</fullName>
    </submittedName>
</protein>
<evidence type="ECO:0000256" key="1">
    <source>
        <dbReference type="ARBA" id="ARBA00004370"/>
    </source>
</evidence>
<evidence type="ECO:0000256" key="2">
    <source>
        <dbReference type="ARBA" id="ARBA00023224"/>
    </source>
</evidence>
<dbReference type="SMART" id="SM00283">
    <property type="entry name" value="MA"/>
    <property type="match status" value="1"/>
</dbReference>
<dbReference type="GO" id="GO:0016020">
    <property type="term" value="C:membrane"/>
    <property type="evidence" value="ECO:0007669"/>
    <property type="project" value="UniProtKB-SubCell"/>
</dbReference>
<dbReference type="SMART" id="SM00304">
    <property type="entry name" value="HAMP"/>
    <property type="match status" value="1"/>
</dbReference>
<dbReference type="PROSITE" id="PS50111">
    <property type="entry name" value="CHEMOTAXIS_TRANSDUC_2"/>
    <property type="match status" value="1"/>
</dbReference>
<dbReference type="Pfam" id="PF00015">
    <property type="entry name" value="MCPsignal"/>
    <property type="match status" value="1"/>
</dbReference>
<dbReference type="InterPro" id="IPR003660">
    <property type="entry name" value="HAMP_dom"/>
</dbReference>
<dbReference type="InterPro" id="IPR004089">
    <property type="entry name" value="MCPsignal_dom"/>
</dbReference>
<keyword evidence="2 4" id="KW-0807">Transducer</keyword>
<dbReference type="SUPFAM" id="SSF58104">
    <property type="entry name" value="Methyl-accepting chemotaxis protein (MCP) signaling domain"/>
    <property type="match status" value="1"/>
</dbReference>
<evidence type="ECO:0000256" key="5">
    <source>
        <dbReference type="SAM" id="Phobius"/>
    </source>
</evidence>
<comment type="similarity">
    <text evidence="3">Belongs to the methyl-accepting chemotaxis (MCP) protein family.</text>
</comment>
<keyword evidence="9" id="KW-1185">Reference proteome</keyword>
<accession>A0A9X2BIQ8</accession>
<dbReference type="GO" id="GO:0006935">
    <property type="term" value="P:chemotaxis"/>
    <property type="evidence" value="ECO:0007669"/>
    <property type="project" value="UniProtKB-ARBA"/>
</dbReference>
<feature type="domain" description="HAMP" evidence="7">
    <location>
        <begin position="356"/>
        <end position="408"/>
    </location>
</feature>
<keyword evidence="5" id="KW-0812">Transmembrane</keyword>
<evidence type="ECO:0000256" key="3">
    <source>
        <dbReference type="ARBA" id="ARBA00029447"/>
    </source>
</evidence>
<dbReference type="AlphaFoldDB" id="A0A9X2BIQ8"/>
<feature type="domain" description="Methyl-accepting transducer" evidence="6">
    <location>
        <begin position="413"/>
        <end position="649"/>
    </location>
</feature>
<dbReference type="Pfam" id="PF00672">
    <property type="entry name" value="HAMP"/>
    <property type="match status" value="1"/>
</dbReference>
<sequence length="686" mass="75996">MNAKSNQPSSISLVQTISVIFVTILMLIVFLSLSSLNSVKRVGNEFSVLSEEALPLAFNNAKLTQTILEQIKQLSYATQALSIEELKTKRATIIDLIDQGALLLTDVSQLSARFSTGEIDTQRAQGATNRVDEVLSGKVEHLNALSLEVLKTQLAILEQHDLINKQVGSFRYGVGSLGPEMNRISSFLTTDNPLSADAANRIITSASGLEGTFLLLMMESDIEKAEDYFRELRNRLAGINLAYDEYQEWHPDITEFSSLTTPYDMIKEGFKNDGILRNIIDKLVLTNNQNDQVARVLTLANETVQELESISQTSMQLIDQREQSVSDTISSTFFRLIAIGSVIAFIVVGFGLGIRSWVNRSVSNIKRHLNSLTDHDFSEHVPMTGPFEFREVARKLNQVIDSTGDSISTVTRNCETLYQTAEISYDAAEISSKNLIEQNESLASMVTTVTELEASIKEISTITTASYEDSRHATTQSSLGMEAVEQNRLRLSKLEQTLDLNESSMVELDHRVTQIREMVEVISSIAENTNLLALNAAIEAARAGEQGRGFAVVADEVRQLASGTSQQTKNIRVKMNQLIAAADKSKQAVEESRKEMAYALESSDEVKTTFFDIEQAVGHIQTRVEQITIATEEQERATSDVSQSITHISAQGEQTKLQLQSMVESSEQVAEIAGHQQAMLHKYTFK</sequence>
<keyword evidence="5" id="KW-0472">Membrane</keyword>
<dbReference type="GO" id="GO:0007165">
    <property type="term" value="P:signal transduction"/>
    <property type="evidence" value="ECO:0007669"/>
    <property type="project" value="UniProtKB-KW"/>
</dbReference>
<gene>
    <name evidence="8" type="ORF">KP803_16925</name>
</gene>
<dbReference type="RefSeq" id="WP_248010044.1">
    <property type="nucleotide sequence ID" value="NZ_JAJHVV010000011.1"/>
</dbReference>
<feature type="transmembrane region" description="Helical" evidence="5">
    <location>
        <begin position="12"/>
        <end position="33"/>
    </location>
</feature>
<dbReference type="EMBL" id="JAJHVV010000011">
    <property type="protein sequence ID" value="MCK6264964.1"/>
    <property type="molecule type" value="Genomic_DNA"/>
</dbReference>
<dbReference type="Gene3D" id="1.10.287.950">
    <property type="entry name" value="Methyl-accepting chemotaxis protein"/>
    <property type="match status" value="1"/>
</dbReference>
<comment type="caution">
    <text evidence="8">The sequence shown here is derived from an EMBL/GenBank/DDBJ whole genome shotgun (WGS) entry which is preliminary data.</text>
</comment>
<comment type="subcellular location">
    <subcellularLocation>
        <location evidence="1">Membrane</location>
    </subcellularLocation>
</comment>
<proteinExistence type="inferred from homology"/>
<keyword evidence="5" id="KW-1133">Transmembrane helix</keyword>
<evidence type="ECO:0000313" key="8">
    <source>
        <dbReference type="EMBL" id="MCK6264964.1"/>
    </source>
</evidence>
<feature type="transmembrane region" description="Helical" evidence="5">
    <location>
        <begin position="333"/>
        <end position="358"/>
    </location>
</feature>
<organism evidence="8 9">
    <name type="scientific">Vibrio amylolyticus</name>
    <dbReference type="NCBI Taxonomy" id="2847292"/>
    <lineage>
        <taxon>Bacteria</taxon>
        <taxon>Pseudomonadati</taxon>
        <taxon>Pseudomonadota</taxon>
        <taxon>Gammaproteobacteria</taxon>
        <taxon>Vibrionales</taxon>
        <taxon>Vibrionaceae</taxon>
        <taxon>Vibrio</taxon>
    </lineage>
</organism>
<evidence type="ECO:0000256" key="4">
    <source>
        <dbReference type="PROSITE-ProRule" id="PRU00284"/>
    </source>
</evidence>
<dbReference type="PANTHER" id="PTHR32089:SF120">
    <property type="entry name" value="METHYL-ACCEPTING CHEMOTAXIS PROTEIN TLPQ"/>
    <property type="match status" value="1"/>
</dbReference>
<dbReference type="PROSITE" id="PS50885">
    <property type="entry name" value="HAMP"/>
    <property type="match status" value="1"/>
</dbReference>
<dbReference type="Proteomes" id="UP001139559">
    <property type="component" value="Unassembled WGS sequence"/>
</dbReference>
<name>A0A9X2BIQ8_9VIBR</name>
<evidence type="ECO:0000259" key="7">
    <source>
        <dbReference type="PROSITE" id="PS50885"/>
    </source>
</evidence>
<evidence type="ECO:0000259" key="6">
    <source>
        <dbReference type="PROSITE" id="PS50111"/>
    </source>
</evidence>
<reference evidence="8" key="1">
    <citation type="submission" date="2021-11" db="EMBL/GenBank/DDBJ databases">
        <title>Vibrio ZSDE26 sp. nov. and Vibrio ZSDZ34 sp. nov., isolated from coastal seawater in Qingdao.</title>
        <authorList>
            <person name="Zhang P."/>
        </authorList>
    </citation>
    <scope>NUCLEOTIDE SEQUENCE</scope>
    <source>
        <strain evidence="8">ZSDE26</strain>
    </source>
</reference>
<evidence type="ECO:0000313" key="9">
    <source>
        <dbReference type="Proteomes" id="UP001139559"/>
    </source>
</evidence>
<dbReference type="PANTHER" id="PTHR32089">
    <property type="entry name" value="METHYL-ACCEPTING CHEMOTAXIS PROTEIN MCPB"/>
    <property type="match status" value="1"/>
</dbReference>